<keyword evidence="5" id="KW-1185">Reference proteome</keyword>
<dbReference type="GeneID" id="5701280"/>
<evidence type="ECO:0000256" key="1">
    <source>
        <dbReference type="ARBA" id="ARBA00022857"/>
    </source>
</evidence>
<dbReference type="KEGG" id="gla:GL50803_008705"/>
<dbReference type="CDD" id="cd02801">
    <property type="entry name" value="DUS_like_FMN"/>
    <property type="match status" value="1"/>
</dbReference>
<dbReference type="Pfam" id="PF01207">
    <property type="entry name" value="Dus"/>
    <property type="match status" value="2"/>
</dbReference>
<evidence type="ECO:0000256" key="2">
    <source>
        <dbReference type="ARBA" id="ARBA00023027"/>
    </source>
</evidence>
<dbReference type="InterPro" id="IPR013785">
    <property type="entry name" value="Aldolase_TIM"/>
</dbReference>
<dbReference type="Proteomes" id="UP000001548">
    <property type="component" value="Unassembled WGS sequence"/>
</dbReference>
<dbReference type="InterPro" id="IPR035587">
    <property type="entry name" value="DUS-like_FMN-bd"/>
</dbReference>
<keyword evidence="1" id="KW-0521">NADP</keyword>
<feature type="domain" description="DUS-like FMN-binding" evidence="3">
    <location>
        <begin position="56"/>
        <end position="245"/>
    </location>
</feature>
<dbReference type="RefSeq" id="XP_001708369.1">
    <property type="nucleotide sequence ID" value="XM_001708317.1"/>
</dbReference>
<reference evidence="4 5" key="1">
    <citation type="journal article" date="2007" name="Science">
        <title>Genomic minimalism in the early diverging intestinal parasite Giardia lamblia.</title>
        <authorList>
            <person name="Morrison H.G."/>
            <person name="McArthur A.G."/>
            <person name="Gillin F.D."/>
            <person name="Aley S.B."/>
            <person name="Adam R.D."/>
            <person name="Olsen G.J."/>
            <person name="Best A.A."/>
            <person name="Cande W.Z."/>
            <person name="Chen F."/>
            <person name="Cipriano M.J."/>
            <person name="Davids B.J."/>
            <person name="Dawson S.C."/>
            <person name="Elmendorf H.G."/>
            <person name="Hehl A.B."/>
            <person name="Holder M.E."/>
            <person name="Huse S.M."/>
            <person name="Kim U.U."/>
            <person name="Lasek-Nesselquist E."/>
            <person name="Manning G."/>
            <person name="Nigam A."/>
            <person name="Nixon J.E."/>
            <person name="Palm D."/>
            <person name="Passamaneck N.E."/>
            <person name="Prabhu A."/>
            <person name="Reich C.I."/>
            <person name="Reiner D.S."/>
            <person name="Samuelson J."/>
            <person name="Svard S.G."/>
            <person name="Sogin M.L."/>
        </authorList>
    </citation>
    <scope>NUCLEOTIDE SEQUENCE [LARGE SCALE GENOMIC DNA]</scope>
    <source>
        <strain evidence="4 5">WB C6</strain>
    </source>
</reference>
<dbReference type="HOGENOM" id="CLU_678715_0_0_1"/>
<accession>A8BAD5</accession>
<gene>
    <name evidence="4" type="ORF">GL50803_008705</name>
</gene>
<organism evidence="4 5">
    <name type="scientific">Giardia intestinalis (strain ATCC 50803 / WB clone C6)</name>
    <name type="common">Giardia lamblia</name>
    <dbReference type="NCBI Taxonomy" id="184922"/>
    <lineage>
        <taxon>Eukaryota</taxon>
        <taxon>Metamonada</taxon>
        <taxon>Diplomonadida</taxon>
        <taxon>Hexamitidae</taxon>
        <taxon>Giardiinae</taxon>
        <taxon>Giardia</taxon>
    </lineage>
</organism>
<dbReference type="Gene3D" id="3.20.20.70">
    <property type="entry name" value="Aldolase class I"/>
    <property type="match status" value="1"/>
</dbReference>
<proteinExistence type="predicted"/>
<dbReference type="SUPFAM" id="SSF51395">
    <property type="entry name" value="FMN-linked oxidoreductases"/>
    <property type="match status" value="1"/>
</dbReference>
<protein>
    <submittedName>
        <fullName evidence="4">tRNA-dihydrouridine synthase 1</fullName>
    </submittedName>
</protein>
<sequence>MDYREWVNKGVPPCKNCPLESVQELPADFPFFSVSAFNDAVIQLRSRLAETRYFSAPMTHASGAAFRQLIQGHMAEENERTKYTGFTQMYTADALLHNSPLRDAVLSTAAPGEKIILQLCGNNPSTFRAAAELLHDSPIASQLVALDINLGCPASCASSKGYGFYVAQNWPLVHQIISETSSARLFPVTCKIRPLNSIEKTIDYMVLLVMSGASGITIHMRHTTRQGKHAQAVRPAYQEFEELVRAFRQRLDTLFTGLGGSETAQENPHVYPVIILNGGIKNRQEADHLLATYPADGVMLGVGLLKNPACLLKNAPQIPGKNRIAFWVNEALKYLDLCESLSQESIGQENPLKVTPMASHKEIIGHTMRLMQNVSAKRFNEPINRAKSIAELREFLTKVLCAQASD</sequence>
<dbReference type="STRING" id="184922.A8BAD5"/>
<keyword evidence="2" id="KW-0520">NAD</keyword>
<feature type="domain" description="DUS-like FMN-binding" evidence="3">
    <location>
        <begin position="273"/>
        <end position="313"/>
    </location>
</feature>
<dbReference type="EMBL" id="AACB03000002">
    <property type="protein sequence ID" value="KAE8303525.1"/>
    <property type="molecule type" value="Genomic_DNA"/>
</dbReference>
<dbReference type="AlphaFoldDB" id="A8BAD5"/>
<evidence type="ECO:0000313" key="4">
    <source>
        <dbReference type="EMBL" id="KAE8303525.1"/>
    </source>
</evidence>
<dbReference type="PANTHER" id="PTHR11082:SF5">
    <property type="entry name" value="TRNA-DIHYDROURIDINE(16_17) SYNTHASE [NAD(P)(+)]-LIKE"/>
    <property type="match status" value="1"/>
</dbReference>
<dbReference type="GO" id="GO:0017150">
    <property type="term" value="F:tRNA dihydrouridine synthase activity"/>
    <property type="evidence" value="ECO:0000318"/>
    <property type="project" value="GO_Central"/>
</dbReference>
<dbReference type="OMA" id="FSAPMTH"/>
<name>A8BAD5_GIAIC</name>
<dbReference type="PANTHER" id="PTHR11082">
    <property type="entry name" value="TRNA-DIHYDROURIDINE SYNTHASE"/>
    <property type="match status" value="1"/>
</dbReference>
<dbReference type="VEuPathDB" id="GiardiaDB:GL50803_8705"/>
<comment type="caution">
    <text evidence="4">The sequence shown here is derived from an EMBL/GenBank/DDBJ whole genome shotgun (WGS) entry which is preliminary data.</text>
</comment>
<evidence type="ECO:0000313" key="5">
    <source>
        <dbReference type="Proteomes" id="UP000001548"/>
    </source>
</evidence>
<evidence type="ECO:0000259" key="3">
    <source>
        <dbReference type="Pfam" id="PF01207"/>
    </source>
</evidence>